<sequence length="338" mass="39139">MAQSTGTVPVMQPTETIEDFLICSICHGEMQNTATTSCGHRYCLACIGQWLTENVTCPCCNNRLQRSNLTQDRQFDSFVEIVKNELQKHQETRELKESLEAELTSLKDTLLEKDLSARQAQTKIKELEETIQIFKQETKRLKDEIAAKEQLFKKEKDSLTQKLLSARALIRETEQHLKETATNLENEQALSRKLNGDLKMSESNCQILTAHIEFLLRQNTLLQCQLGSLQQIDVTCRLLEEKITEIEEEKRELIKKNCKMLSENEALLQQKGEHSGVLMKSKHEISQLKQELVAAKERIKRIQENMKSLQMKNDGLKEDLYKNEQKLTMSRHFFVPEQ</sequence>
<gene>
    <name evidence="7" type="ORF">ACJMK2_033212</name>
</gene>
<evidence type="ECO:0000259" key="6">
    <source>
        <dbReference type="PROSITE" id="PS50089"/>
    </source>
</evidence>
<protein>
    <recommendedName>
        <fullName evidence="6">RING-type domain-containing protein</fullName>
    </recommendedName>
</protein>
<dbReference type="Proteomes" id="UP001634394">
    <property type="component" value="Unassembled WGS sequence"/>
</dbReference>
<keyword evidence="2 4" id="KW-0863">Zinc-finger</keyword>
<dbReference type="SMART" id="SM00184">
    <property type="entry name" value="RING"/>
    <property type="match status" value="1"/>
</dbReference>
<dbReference type="InterPro" id="IPR013083">
    <property type="entry name" value="Znf_RING/FYVE/PHD"/>
</dbReference>
<dbReference type="Pfam" id="PF13923">
    <property type="entry name" value="zf-C3HC4_2"/>
    <property type="match status" value="1"/>
</dbReference>
<comment type="caution">
    <text evidence="7">The sequence shown here is derived from an EMBL/GenBank/DDBJ whole genome shotgun (WGS) entry which is preliminary data.</text>
</comment>
<evidence type="ECO:0000256" key="3">
    <source>
        <dbReference type="ARBA" id="ARBA00022833"/>
    </source>
</evidence>
<dbReference type="InterPro" id="IPR017907">
    <property type="entry name" value="Znf_RING_CS"/>
</dbReference>
<keyword evidence="5" id="KW-0175">Coiled coil</keyword>
<dbReference type="Gene3D" id="3.30.40.10">
    <property type="entry name" value="Zinc/RING finger domain, C3HC4 (zinc finger)"/>
    <property type="match status" value="1"/>
</dbReference>
<evidence type="ECO:0000256" key="5">
    <source>
        <dbReference type="SAM" id="Coils"/>
    </source>
</evidence>
<accession>A0ABD3X423</accession>
<organism evidence="7 8">
    <name type="scientific">Sinanodonta woodiana</name>
    <name type="common">Chinese pond mussel</name>
    <name type="synonym">Anodonta woodiana</name>
    <dbReference type="NCBI Taxonomy" id="1069815"/>
    <lineage>
        <taxon>Eukaryota</taxon>
        <taxon>Metazoa</taxon>
        <taxon>Spiralia</taxon>
        <taxon>Lophotrochozoa</taxon>
        <taxon>Mollusca</taxon>
        <taxon>Bivalvia</taxon>
        <taxon>Autobranchia</taxon>
        <taxon>Heteroconchia</taxon>
        <taxon>Palaeoheterodonta</taxon>
        <taxon>Unionida</taxon>
        <taxon>Unionoidea</taxon>
        <taxon>Unionidae</taxon>
        <taxon>Unioninae</taxon>
        <taxon>Sinanodonta</taxon>
    </lineage>
</organism>
<dbReference type="PROSITE" id="PS00518">
    <property type="entry name" value="ZF_RING_1"/>
    <property type="match status" value="1"/>
</dbReference>
<dbReference type="InterPro" id="IPR001841">
    <property type="entry name" value="Znf_RING"/>
</dbReference>
<proteinExistence type="predicted"/>
<evidence type="ECO:0000256" key="1">
    <source>
        <dbReference type="ARBA" id="ARBA00022723"/>
    </source>
</evidence>
<evidence type="ECO:0000313" key="7">
    <source>
        <dbReference type="EMBL" id="KAL3881012.1"/>
    </source>
</evidence>
<evidence type="ECO:0000313" key="8">
    <source>
        <dbReference type="Proteomes" id="UP001634394"/>
    </source>
</evidence>
<reference evidence="7 8" key="1">
    <citation type="submission" date="2024-11" db="EMBL/GenBank/DDBJ databases">
        <title>Chromosome-level genome assembly of the freshwater bivalve Anodonta woodiana.</title>
        <authorList>
            <person name="Chen X."/>
        </authorList>
    </citation>
    <scope>NUCLEOTIDE SEQUENCE [LARGE SCALE GENOMIC DNA]</scope>
    <source>
        <strain evidence="7">MN2024</strain>
        <tissue evidence="7">Gills</tissue>
    </source>
</reference>
<keyword evidence="3" id="KW-0862">Zinc</keyword>
<dbReference type="GO" id="GO:0008270">
    <property type="term" value="F:zinc ion binding"/>
    <property type="evidence" value="ECO:0007669"/>
    <property type="project" value="UniProtKB-KW"/>
</dbReference>
<evidence type="ECO:0000256" key="4">
    <source>
        <dbReference type="PROSITE-ProRule" id="PRU00175"/>
    </source>
</evidence>
<keyword evidence="1" id="KW-0479">Metal-binding</keyword>
<name>A0ABD3X423_SINWO</name>
<dbReference type="EMBL" id="JBJQND010000004">
    <property type="protein sequence ID" value="KAL3881012.1"/>
    <property type="molecule type" value="Genomic_DNA"/>
</dbReference>
<feature type="coiled-coil region" evidence="5">
    <location>
        <begin position="79"/>
        <end position="190"/>
    </location>
</feature>
<evidence type="ECO:0000256" key="2">
    <source>
        <dbReference type="ARBA" id="ARBA00022771"/>
    </source>
</evidence>
<keyword evidence="8" id="KW-1185">Reference proteome</keyword>
<feature type="domain" description="RING-type" evidence="6">
    <location>
        <begin position="23"/>
        <end position="61"/>
    </location>
</feature>
<dbReference type="SUPFAM" id="SSF57850">
    <property type="entry name" value="RING/U-box"/>
    <property type="match status" value="1"/>
</dbReference>
<dbReference type="AlphaFoldDB" id="A0ABD3X423"/>
<feature type="coiled-coil region" evidence="5">
    <location>
        <begin position="229"/>
        <end position="319"/>
    </location>
</feature>
<dbReference type="PROSITE" id="PS50089">
    <property type="entry name" value="ZF_RING_2"/>
    <property type="match status" value="1"/>
</dbReference>